<evidence type="ECO:0000313" key="2">
    <source>
        <dbReference type="EMBL" id="KAG0145699.1"/>
    </source>
</evidence>
<name>A0A9P6NK98_9BASI</name>
<evidence type="ECO:0000313" key="3">
    <source>
        <dbReference type="Proteomes" id="UP000886653"/>
    </source>
</evidence>
<reference evidence="2" key="1">
    <citation type="submission" date="2013-11" db="EMBL/GenBank/DDBJ databases">
        <title>Genome sequence of the fusiform rust pathogen reveals effectors for host alternation and coevolution with pine.</title>
        <authorList>
            <consortium name="DOE Joint Genome Institute"/>
            <person name="Smith K."/>
            <person name="Pendleton A."/>
            <person name="Kubisiak T."/>
            <person name="Anderson C."/>
            <person name="Salamov A."/>
            <person name="Aerts A."/>
            <person name="Riley R."/>
            <person name="Clum A."/>
            <person name="Lindquist E."/>
            <person name="Ence D."/>
            <person name="Campbell M."/>
            <person name="Kronenberg Z."/>
            <person name="Feau N."/>
            <person name="Dhillon B."/>
            <person name="Hamelin R."/>
            <person name="Burleigh J."/>
            <person name="Smith J."/>
            <person name="Yandell M."/>
            <person name="Nelson C."/>
            <person name="Grigoriev I."/>
            <person name="Davis J."/>
        </authorList>
    </citation>
    <scope>NUCLEOTIDE SEQUENCE</scope>
    <source>
        <strain evidence="2">G11</strain>
    </source>
</reference>
<keyword evidence="3" id="KW-1185">Reference proteome</keyword>
<feature type="region of interest" description="Disordered" evidence="1">
    <location>
        <begin position="1"/>
        <end position="27"/>
    </location>
</feature>
<accession>A0A9P6NK98</accession>
<proteinExistence type="predicted"/>
<comment type="caution">
    <text evidence="2">The sequence shown here is derived from an EMBL/GenBank/DDBJ whole genome shotgun (WGS) entry which is preliminary data.</text>
</comment>
<dbReference type="Proteomes" id="UP000886653">
    <property type="component" value="Unassembled WGS sequence"/>
</dbReference>
<sequence length="172" mass="19580">MDIPKRSPLKPLKRISPETKSLSKRPISCPKNDPIHDLSPIIELVEDLLNCFEQVFIAYDPSRSDLDTKSLSNYKHVSLIEKNYCNILPGQHPQVIFGSKPLLGTWNAIICCIEQWMKPPSYQSYIGSISQEEKSHAVAFNEGTQIWVAYEEDQKVKVELIIAQEARKAVKN</sequence>
<evidence type="ECO:0000256" key="1">
    <source>
        <dbReference type="SAM" id="MobiDB-lite"/>
    </source>
</evidence>
<dbReference type="EMBL" id="MU167272">
    <property type="protein sequence ID" value="KAG0145699.1"/>
    <property type="molecule type" value="Genomic_DNA"/>
</dbReference>
<dbReference type="AlphaFoldDB" id="A0A9P6NK98"/>
<protein>
    <submittedName>
        <fullName evidence="2">Uncharacterized protein</fullName>
    </submittedName>
</protein>
<organism evidence="2 3">
    <name type="scientific">Cronartium quercuum f. sp. fusiforme G11</name>
    <dbReference type="NCBI Taxonomy" id="708437"/>
    <lineage>
        <taxon>Eukaryota</taxon>
        <taxon>Fungi</taxon>
        <taxon>Dikarya</taxon>
        <taxon>Basidiomycota</taxon>
        <taxon>Pucciniomycotina</taxon>
        <taxon>Pucciniomycetes</taxon>
        <taxon>Pucciniales</taxon>
        <taxon>Coleosporiaceae</taxon>
        <taxon>Cronartium</taxon>
    </lineage>
</organism>
<gene>
    <name evidence="2" type="ORF">CROQUDRAFT_45511</name>
</gene>